<dbReference type="SUPFAM" id="SSF53850">
    <property type="entry name" value="Periplasmic binding protein-like II"/>
    <property type="match status" value="1"/>
</dbReference>
<sequence length="374" mass="41010">MTRFSRRNFMKAGAFALAAPVVLRAHDALATSGSVDVYAWGDYFDKNTILADFTNATGVKVNLSTYGSNEEAENKLRAAGGKGFDLLFPSVDTGPNYYKDNLLQPIDDAKFKVENVIPSIYRNSLTLGAAHRGKRYLVPFDWGTEGVTWDSTKFAKKSGEISYGDMWLAGHPKQTAIRQKSVFNGVALYLDANGTLPSNRGLDLYKSEADARRVFDGVLKFIVEHRGNVGAFWNNATEATAAFTDAGCTIGQTWDTTGILLHQKTDKKWSYGMPKEGGLAWTDTLAIPAGAANLEQAYAFANFLYQPEVGARFANTTGYNSCAKGADAFLSEEARAAFQAAYPAGAIDNLFWWPMQTDFYAKLRGEYVEKLTNA</sequence>
<dbReference type="GO" id="GO:0015846">
    <property type="term" value="P:polyamine transport"/>
    <property type="evidence" value="ECO:0007669"/>
    <property type="project" value="InterPro"/>
</dbReference>
<feature type="chain" id="PRO_5040769701" evidence="5">
    <location>
        <begin position="31"/>
        <end position="374"/>
    </location>
</feature>
<evidence type="ECO:0000256" key="4">
    <source>
        <dbReference type="ARBA" id="ARBA00022764"/>
    </source>
</evidence>
<organism evidence="6 7">
    <name type="scientific">Ancylobacter defluvii</name>
    <dbReference type="NCBI Taxonomy" id="1282440"/>
    <lineage>
        <taxon>Bacteria</taxon>
        <taxon>Pseudomonadati</taxon>
        <taxon>Pseudomonadota</taxon>
        <taxon>Alphaproteobacteria</taxon>
        <taxon>Hyphomicrobiales</taxon>
        <taxon>Xanthobacteraceae</taxon>
        <taxon>Ancylobacter</taxon>
    </lineage>
</organism>
<dbReference type="AlphaFoldDB" id="A0A9W6JXS8"/>
<gene>
    <name evidence="6" type="ORF">GCM10017653_25530</name>
</gene>
<accession>A0A9W6JXS8</accession>
<reference evidence="6" key="2">
    <citation type="submission" date="2023-01" db="EMBL/GenBank/DDBJ databases">
        <authorList>
            <person name="Sun Q."/>
            <person name="Evtushenko L."/>
        </authorList>
    </citation>
    <scope>NUCLEOTIDE SEQUENCE</scope>
    <source>
        <strain evidence="6">VKM B-2789</strain>
    </source>
</reference>
<keyword evidence="3 5" id="KW-0732">Signal</keyword>
<evidence type="ECO:0000256" key="3">
    <source>
        <dbReference type="ARBA" id="ARBA00022729"/>
    </source>
</evidence>
<dbReference type="GO" id="GO:0019808">
    <property type="term" value="F:polyamine binding"/>
    <property type="evidence" value="ECO:0007669"/>
    <property type="project" value="InterPro"/>
</dbReference>
<dbReference type="PANTHER" id="PTHR30222">
    <property type="entry name" value="SPERMIDINE/PUTRESCINE-BINDING PERIPLASMIC PROTEIN"/>
    <property type="match status" value="1"/>
</dbReference>
<evidence type="ECO:0000256" key="1">
    <source>
        <dbReference type="ARBA" id="ARBA00004418"/>
    </source>
</evidence>
<evidence type="ECO:0000313" key="7">
    <source>
        <dbReference type="Proteomes" id="UP001143330"/>
    </source>
</evidence>
<feature type="signal peptide" evidence="5">
    <location>
        <begin position="1"/>
        <end position="30"/>
    </location>
</feature>
<dbReference type="RefSeq" id="WP_246546290.1">
    <property type="nucleotide sequence ID" value="NZ_BSFM01000013.1"/>
</dbReference>
<dbReference type="Pfam" id="PF13416">
    <property type="entry name" value="SBP_bac_8"/>
    <property type="match status" value="1"/>
</dbReference>
<dbReference type="Proteomes" id="UP001143330">
    <property type="component" value="Unassembled WGS sequence"/>
</dbReference>
<keyword evidence="4" id="KW-0574">Periplasm</keyword>
<dbReference type="InterPro" id="IPR001188">
    <property type="entry name" value="Sperm_putr-bd"/>
</dbReference>
<evidence type="ECO:0000256" key="5">
    <source>
        <dbReference type="SAM" id="SignalP"/>
    </source>
</evidence>
<dbReference type="EMBL" id="BSFM01000013">
    <property type="protein sequence ID" value="GLK84483.1"/>
    <property type="molecule type" value="Genomic_DNA"/>
</dbReference>
<evidence type="ECO:0000313" key="6">
    <source>
        <dbReference type="EMBL" id="GLK84483.1"/>
    </source>
</evidence>
<dbReference type="PRINTS" id="PR00909">
    <property type="entry name" value="SPERMDNBNDNG"/>
</dbReference>
<evidence type="ECO:0000256" key="2">
    <source>
        <dbReference type="ARBA" id="ARBA00022448"/>
    </source>
</evidence>
<dbReference type="GO" id="GO:0042597">
    <property type="term" value="C:periplasmic space"/>
    <property type="evidence" value="ECO:0007669"/>
    <property type="project" value="UniProtKB-SubCell"/>
</dbReference>
<comment type="subcellular location">
    <subcellularLocation>
        <location evidence="1">Periplasm</location>
    </subcellularLocation>
</comment>
<name>A0A9W6JXS8_9HYPH</name>
<keyword evidence="7" id="KW-1185">Reference proteome</keyword>
<protein>
    <submittedName>
        <fullName evidence="6">Putrescine-binding periplasmic protein</fullName>
    </submittedName>
</protein>
<reference evidence="6" key="1">
    <citation type="journal article" date="2014" name="Int. J. Syst. Evol. Microbiol.">
        <title>Complete genome sequence of Corynebacterium casei LMG S-19264T (=DSM 44701T), isolated from a smear-ripened cheese.</title>
        <authorList>
            <consortium name="US DOE Joint Genome Institute (JGI-PGF)"/>
            <person name="Walter F."/>
            <person name="Albersmeier A."/>
            <person name="Kalinowski J."/>
            <person name="Ruckert C."/>
        </authorList>
    </citation>
    <scope>NUCLEOTIDE SEQUENCE</scope>
    <source>
        <strain evidence="6">VKM B-2789</strain>
    </source>
</reference>
<keyword evidence="2" id="KW-0813">Transport</keyword>
<dbReference type="Gene3D" id="3.40.190.10">
    <property type="entry name" value="Periplasmic binding protein-like II"/>
    <property type="match status" value="2"/>
</dbReference>
<dbReference type="PROSITE" id="PS51318">
    <property type="entry name" value="TAT"/>
    <property type="match status" value="1"/>
</dbReference>
<dbReference type="PANTHER" id="PTHR30222:SF17">
    <property type="entry name" value="SPERMIDINE_PUTRESCINE-BINDING PERIPLASMIC PROTEIN"/>
    <property type="match status" value="1"/>
</dbReference>
<dbReference type="InterPro" id="IPR006059">
    <property type="entry name" value="SBP"/>
</dbReference>
<comment type="caution">
    <text evidence="6">The sequence shown here is derived from an EMBL/GenBank/DDBJ whole genome shotgun (WGS) entry which is preliminary data.</text>
</comment>
<dbReference type="InterPro" id="IPR006311">
    <property type="entry name" value="TAT_signal"/>
</dbReference>
<proteinExistence type="predicted"/>